<accession>A0A919D7N3</accession>
<reference evidence="1" key="2">
    <citation type="submission" date="2020-09" db="EMBL/GenBank/DDBJ databases">
        <authorList>
            <person name="Sun Q."/>
            <person name="Ohkuma M."/>
        </authorList>
    </citation>
    <scope>NUCLEOTIDE SEQUENCE</scope>
    <source>
        <strain evidence="1">JCM 4714</strain>
    </source>
</reference>
<organism evidence="1 2">
    <name type="scientific">Streptomyces alanosinicus</name>
    <dbReference type="NCBI Taxonomy" id="68171"/>
    <lineage>
        <taxon>Bacteria</taxon>
        <taxon>Bacillati</taxon>
        <taxon>Actinomycetota</taxon>
        <taxon>Actinomycetes</taxon>
        <taxon>Kitasatosporales</taxon>
        <taxon>Streptomycetaceae</taxon>
        <taxon>Streptomyces</taxon>
    </lineage>
</organism>
<proteinExistence type="predicted"/>
<sequence>MDAPALPGPRSAPAQELTAAAMGSMPYNWLEPTGRREQVLTAWGRGQLAEVPVGLSFDVVLVPGALACDVLDRARAEGIQPGPVILGPSGAEVIIRLGSAPGWCAPGFLLLRRDALLLLPPPTVRAPKTMAARGWLIPPAQREASDPPGNRLPCGDDLLRPYLAAVQAAAEAARLADPGSPRAGRMDR</sequence>
<name>A0A919D7N3_9ACTN</name>
<comment type="caution">
    <text evidence="1">The sequence shown here is derived from an EMBL/GenBank/DDBJ whole genome shotgun (WGS) entry which is preliminary data.</text>
</comment>
<reference evidence="1" key="1">
    <citation type="journal article" date="2014" name="Int. J. Syst. Evol. Microbiol.">
        <title>Complete genome sequence of Corynebacterium casei LMG S-19264T (=DSM 44701T), isolated from a smear-ripened cheese.</title>
        <authorList>
            <consortium name="US DOE Joint Genome Institute (JGI-PGF)"/>
            <person name="Walter F."/>
            <person name="Albersmeier A."/>
            <person name="Kalinowski J."/>
            <person name="Ruckert C."/>
        </authorList>
    </citation>
    <scope>NUCLEOTIDE SEQUENCE</scope>
    <source>
        <strain evidence="1">JCM 4714</strain>
    </source>
</reference>
<keyword evidence="2" id="KW-1185">Reference proteome</keyword>
<protein>
    <submittedName>
        <fullName evidence="1">Uncharacterized protein</fullName>
    </submittedName>
</protein>
<dbReference type="Proteomes" id="UP000655443">
    <property type="component" value="Unassembled WGS sequence"/>
</dbReference>
<dbReference type="EMBL" id="BMVG01000054">
    <property type="protein sequence ID" value="GHE14794.1"/>
    <property type="molecule type" value="Genomic_DNA"/>
</dbReference>
<evidence type="ECO:0000313" key="2">
    <source>
        <dbReference type="Proteomes" id="UP000655443"/>
    </source>
</evidence>
<gene>
    <name evidence="1" type="ORF">GCM10010339_87290</name>
</gene>
<dbReference type="AlphaFoldDB" id="A0A919D7N3"/>
<evidence type="ECO:0000313" key="1">
    <source>
        <dbReference type="EMBL" id="GHE14794.1"/>
    </source>
</evidence>